<sequence length="397" mass="44136">MRFLHTSDWHFGRTLHGTDLREAYEMWADHVVGLAHTHDLDAVLISGDVFDRGIPPVSMVRLLSETLQRLAEVTTVIITPGNHDAPTRLGFTAGLLKDNVVIATDPSQVGTPVQVRRNGEPVGYVYALPYLEPDIDRFRLALDPQSPLARSHEAVVGAAIDRVAENIEHTIANHPDQAELPRVIMAHEFVVGGQPSQSERDLHIGGVDSVPSALFDIRIDGKSVIDYVALGHLHGPQQVHAEPPMRYAGSPLPFSFSEEHHTKSSVLVSIEHAGAVPDIELIPAPVYRPLATLRGSFDELISAQYAQFHDHFVRIYVTDIDRPDRMLARLRHYFPYVLEAHHDIGLKQLASYDLNPAKIDPREILVEFFVSAGGRELTPDELALITAQWEELGKVEK</sequence>
<evidence type="ECO:0000313" key="9">
    <source>
        <dbReference type="Proteomes" id="UP001056109"/>
    </source>
</evidence>
<dbReference type="GO" id="GO:0004527">
    <property type="term" value="F:exonuclease activity"/>
    <property type="evidence" value="ECO:0007669"/>
    <property type="project" value="UniProtKB-KW"/>
</dbReference>
<dbReference type="EMBL" id="CP099547">
    <property type="protein sequence ID" value="USR79670.1"/>
    <property type="molecule type" value="Genomic_DNA"/>
</dbReference>
<evidence type="ECO:0000313" key="8">
    <source>
        <dbReference type="EMBL" id="USR79670.1"/>
    </source>
</evidence>
<keyword evidence="9" id="KW-1185">Reference proteome</keyword>
<feature type="domain" description="Calcineurin-like phosphoesterase" evidence="7">
    <location>
        <begin position="1"/>
        <end position="91"/>
    </location>
</feature>
<keyword evidence="6" id="KW-0233">DNA recombination</keyword>
<dbReference type="NCBIfam" id="TIGR00619">
    <property type="entry name" value="sbcd"/>
    <property type="match status" value="1"/>
</dbReference>
<evidence type="ECO:0000256" key="5">
    <source>
        <dbReference type="ARBA" id="ARBA00022839"/>
    </source>
</evidence>
<dbReference type="InterPro" id="IPR004843">
    <property type="entry name" value="Calcineurin-like_PHP"/>
</dbReference>
<dbReference type="InterPro" id="IPR029052">
    <property type="entry name" value="Metallo-depent_PP-like"/>
</dbReference>
<evidence type="ECO:0000259" key="7">
    <source>
        <dbReference type="Pfam" id="PF00149"/>
    </source>
</evidence>
<protein>
    <recommendedName>
        <fullName evidence="2 6">Nuclease SbcCD subunit D</fullName>
    </recommendedName>
</protein>
<dbReference type="SUPFAM" id="SSF56300">
    <property type="entry name" value="Metallo-dependent phosphatases"/>
    <property type="match status" value="1"/>
</dbReference>
<evidence type="ECO:0000256" key="2">
    <source>
        <dbReference type="ARBA" id="ARBA00013365"/>
    </source>
</evidence>
<dbReference type="PANTHER" id="PTHR30337">
    <property type="entry name" value="COMPONENT OF ATP-DEPENDENT DSDNA EXONUCLEASE"/>
    <property type="match status" value="1"/>
</dbReference>
<dbReference type="Pfam" id="PF00149">
    <property type="entry name" value="Metallophos"/>
    <property type="match status" value="1"/>
</dbReference>
<evidence type="ECO:0000256" key="4">
    <source>
        <dbReference type="ARBA" id="ARBA00022801"/>
    </source>
</evidence>
<dbReference type="RefSeq" id="WP_252673535.1">
    <property type="nucleotide sequence ID" value="NZ_CP099547.1"/>
</dbReference>
<reference evidence="8" key="1">
    <citation type="submission" date="2022-06" db="EMBL/GenBank/DDBJ databases">
        <title>Complete Genome Sequence of Arcanobacterium pinnipediorum strain DSM 28752 isolated from a harbour seal.</title>
        <authorList>
            <person name="Borowiak M."/>
            <person name="Kreitlow A."/>
            <person name="Alssahen M."/>
            <person name="Malorny B."/>
            <person name="Laemmler C."/>
            <person name="Prenger-Berninghoff E."/>
            <person name="Siebert U."/>
            <person name="Ploetz M."/>
            <person name="Abdulmawjood A."/>
        </authorList>
    </citation>
    <scope>NUCLEOTIDE SEQUENCE</scope>
    <source>
        <strain evidence="8">DSM 28752</strain>
    </source>
</reference>
<comment type="function">
    <text evidence="6">SbcCD cleaves DNA hairpin structures. These structures can inhibit DNA replication and are intermediates in certain DNA recombination reactions. The complex acts as a 3'-&gt;5' double strand exonuclease that can open hairpins. It also has a 5' single-strand endonuclease activity.</text>
</comment>
<keyword evidence="6" id="KW-0235">DNA replication</keyword>
<dbReference type="Proteomes" id="UP001056109">
    <property type="component" value="Chromosome"/>
</dbReference>
<comment type="similarity">
    <text evidence="1 6">Belongs to the SbcD family.</text>
</comment>
<dbReference type="PANTHER" id="PTHR30337:SF0">
    <property type="entry name" value="NUCLEASE SBCCD SUBUNIT D"/>
    <property type="match status" value="1"/>
</dbReference>
<proteinExistence type="inferred from homology"/>
<evidence type="ECO:0000256" key="3">
    <source>
        <dbReference type="ARBA" id="ARBA00022722"/>
    </source>
</evidence>
<accession>A0ABY5AHJ1</accession>
<evidence type="ECO:0000256" key="6">
    <source>
        <dbReference type="RuleBase" id="RU363069"/>
    </source>
</evidence>
<dbReference type="InterPro" id="IPR004593">
    <property type="entry name" value="SbcD"/>
</dbReference>
<evidence type="ECO:0000256" key="1">
    <source>
        <dbReference type="ARBA" id="ARBA00010555"/>
    </source>
</evidence>
<organism evidence="8 9">
    <name type="scientific">Arcanobacterium pinnipediorum</name>
    <dbReference type="NCBI Taxonomy" id="1503041"/>
    <lineage>
        <taxon>Bacteria</taxon>
        <taxon>Bacillati</taxon>
        <taxon>Actinomycetota</taxon>
        <taxon>Actinomycetes</taxon>
        <taxon>Actinomycetales</taxon>
        <taxon>Actinomycetaceae</taxon>
        <taxon>Arcanobacterium</taxon>
    </lineage>
</organism>
<dbReference type="InterPro" id="IPR050535">
    <property type="entry name" value="DNA_Repair-Maintenance_Comp"/>
</dbReference>
<keyword evidence="6" id="KW-0255">Endonuclease</keyword>
<dbReference type="InterPro" id="IPR041796">
    <property type="entry name" value="Mre11_N"/>
</dbReference>
<keyword evidence="5 6" id="KW-0269">Exonuclease</keyword>
<keyword evidence="3 6" id="KW-0540">Nuclease</keyword>
<keyword evidence="4 6" id="KW-0378">Hydrolase</keyword>
<name>A0ABY5AHJ1_9ACTO</name>
<dbReference type="Gene3D" id="3.60.21.10">
    <property type="match status" value="1"/>
</dbReference>
<dbReference type="CDD" id="cd00840">
    <property type="entry name" value="MPP_Mre11_N"/>
    <property type="match status" value="1"/>
</dbReference>
<comment type="subunit">
    <text evidence="6">Heterodimer of SbcC and SbcD.</text>
</comment>
<gene>
    <name evidence="6" type="primary">sbcD</name>
    <name evidence="8" type="ORF">NG665_01370</name>
</gene>